<keyword evidence="1" id="KW-0677">Repeat</keyword>
<dbReference type="PROSITE" id="PS50088">
    <property type="entry name" value="ANK_REPEAT"/>
    <property type="match status" value="5"/>
</dbReference>
<dbReference type="PROSITE" id="PS50297">
    <property type="entry name" value="ANK_REP_REGION"/>
    <property type="match status" value="4"/>
</dbReference>
<feature type="compositionally biased region" description="Polar residues" evidence="4">
    <location>
        <begin position="525"/>
        <end position="554"/>
    </location>
</feature>
<feature type="transmembrane region" description="Helical" evidence="5">
    <location>
        <begin position="331"/>
        <end position="350"/>
    </location>
</feature>
<dbReference type="VEuPathDB" id="FungiDB:A9K55_002753"/>
<feature type="transmembrane region" description="Helical" evidence="5">
    <location>
        <begin position="201"/>
        <end position="226"/>
    </location>
</feature>
<sequence length="1490" mass="162897">MAKQWILALAVVGPVVVAADELDDFSNNLATDLGPLLVLFGEAMTKQYLSESTSFLDYFIFAMAPIGVLTAMAAAIRVCGYSTLRAFIGRSQEGQGTVEAELCTSTGRDVCELFTRGGITRALGRPSILELVHVPGTKDDDGDKAGVHSFRQWVGSNGGERWHMTKESKEKHQESLWGNDLLASHPPNISLNVGIIKRPRWVFIVVAITGFTLQAGLVGLAAVGGWKLGWAVNKAGASSSVIYAPIMYIIGTTLMSLGMWGCAAVIGQTTHEIQYKRRPDELKKPQTRLFWLQPGPQFIGDQCFDPFAFTEDEPMKDWTLSTKNALPKLRFRTTLAVGATLIGYIMQFIGLRGMKAWVSLAQLAATVLMSMIRGGLRAQRISQSANRLAENREVPDAVTGHELDWMAFELLKTASEEWPAPKKKNAAFGKSMRCWQTLLLLKKLAFWEKSAPNERPASKKEILWHITGQHKQALGPTDDASASKLSSPSKHSSSTDADAVWSTGSHDVTRLGSTSTASVEKENVRPSSSSTGATGVLQDNTTSNPPQKDGTDQTSCTDLLRTRARLAHLTGHISFGATTKEGQQWKNNQVKVRTKANEISSAICQTAAKLIPWKDRNSDIVLQIIGSTSTITNTGNKISNTINHSQTLGITLKPPSESTLAGWQIDSARVEAILGLWMWSLVSNGREVDQVCFRNEKFPTRSIVSAGRNTQQELSFWLGSQGVKVTEATLQIGETHINGLIDLWRIHDKSSSECISNKADESTSEPGQIDILAKVDVDISKQNDVPFRLCGWNAVCEALALEKTSDSAPQQCTVRMFPTAGSLLDICARELFATLAASLTGIAEVVKPNFVNQQDDYMLLQSETVTILTTAVMENGLGSRADAILSVIPALGEQIAIPIDEEMMSATIAMADSYRRRGEWLWAERLLQWLCHSCSSSNGQKATASTTGGRSQFARALRATGELYRWSLRKGNFGCDEACAFGRAGIDWMHRTYPCTDPADETTQILCCYRYVQKKLETDSRMTPLELGGMLAEVVDNQHDENARGRALYCLCLVENCSHESLSQRAVPFAARNGWDEVLGSMLQLGANVNASDERDRTALWYSAESGNANNTKQCIDAGADTEIYCDGTPLDRAVQNGHEAIVQQLIAASAKLERESYRSGDAPLHIAVRNRNEAIVEKLISAGAEVNRKGDRAHTPLYLAAGCGNTAIAKRLSMAGALVDAIDHDGKAPLHIATAQGDKAMVDCLVTVGANVNVPSEGHYLYAYRTVNRDDCSTPGTAPLHIAAMMGHTAIAEYLMDAGAGFDMQDREGRTPLHYAASLVLPSMVDCLLRAGAFPDARDHERNTPLLLVAGSKHTKSTCPGEKRAVAKMLIDRLAYVDAEDMRGCTPLQLHRALDCQEDDLIEYLVEQSEAMDIKDERGNTPRHDALLYMRAREKIDLKNSQGAQYKYTAPDNVTATDRVAWQQQFKSRQEKTLVYGSQTQAVANYIGT</sequence>
<keyword evidence="5" id="KW-0812">Transmembrane</keyword>
<dbReference type="PANTHER" id="PTHR24198">
    <property type="entry name" value="ANKYRIN REPEAT AND PROTEIN KINASE DOMAIN-CONTAINING PROTEIN"/>
    <property type="match status" value="1"/>
</dbReference>
<feature type="repeat" description="ANK" evidence="3">
    <location>
        <begin position="1226"/>
        <end position="1258"/>
    </location>
</feature>
<feature type="repeat" description="ANK" evidence="3">
    <location>
        <begin position="1276"/>
        <end position="1308"/>
    </location>
</feature>
<dbReference type="PANTHER" id="PTHR24198:SF165">
    <property type="entry name" value="ANKYRIN REPEAT-CONTAINING PROTEIN-RELATED"/>
    <property type="match status" value="1"/>
</dbReference>
<feature type="signal peptide" evidence="6">
    <location>
        <begin position="1"/>
        <end position="19"/>
    </location>
</feature>
<feature type="compositionally biased region" description="Low complexity" evidence="4">
    <location>
        <begin position="478"/>
        <end position="498"/>
    </location>
</feature>
<evidence type="ECO:0000313" key="8">
    <source>
        <dbReference type="Proteomes" id="UP000323067"/>
    </source>
</evidence>
<evidence type="ECO:0000256" key="3">
    <source>
        <dbReference type="PROSITE-ProRule" id="PRU00023"/>
    </source>
</evidence>
<keyword evidence="5" id="KW-0472">Membrane</keyword>
<accession>A0A2H4S5B6</accession>
<feature type="region of interest" description="Disordered" evidence="4">
    <location>
        <begin position="470"/>
        <end position="554"/>
    </location>
</feature>
<feature type="compositionally biased region" description="Polar residues" evidence="4">
    <location>
        <begin position="502"/>
        <end position="518"/>
    </location>
</feature>
<evidence type="ECO:0000256" key="4">
    <source>
        <dbReference type="SAM" id="MobiDB-lite"/>
    </source>
</evidence>
<evidence type="ECO:0000256" key="1">
    <source>
        <dbReference type="ARBA" id="ARBA00022737"/>
    </source>
</evidence>
<keyword evidence="2 3" id="KW-0040">ANK repeat</keyword>
<evidence type="ECO:0000313" key="7">
    <source>
        <dbReference type="EMBL" id="ATY58294.1"/>
    </source>
</evidence>
<feature type="transmembrane region" description="Helical" evidence="5">
    <location>
        <begin position="246"/>
        <end position="267"/>
    </location>
</feature>
<reference evidence="7 8" key="1">
    <citation type="journal article" date="2017" name="BMC Genomics">
        <title>Chromosome level assembly and secondary metabolite potential of the parasitic fungus Cordyceps militaris.</title>
        <authorList>
            <person name="Kramer G.J."/>
            <person name="Nodwell J.R."/>
        </authorList>
    </citation>
    <scope>NUCLEOTIDE SEQUENCE [LARGE SCALE GENOMIC DNA]</scope>
    <source>
        <strain evidence="7 8">ATCC 34164</strain>
    </source>
</reference>
<evidence type="ECO:0000256" key="5">
    <source>
        <dbReference type="SAM" id="Phobius"/>
    </source>
</evidence>
<protein>
    <submittedName>
        <fullName evidence="7">Ankyrin repeat domain-containing 28</fullName>
    </submittedName>
</protein>
<feature type="transmembrane region" description="Helical" evidence="5">
    <location>
        <begin position="58"/>
        <end position="80"/>
    </location>
</feature>
<feature type="repeat" description="ANK" evidence="3">
    <location>
        <begin position="1193"/>
        <end position="1225"/>
    </location>
</feature>
<dbReference type="EMBL" id="CP023322">
    <property type="protein sequence ID" value="ATY58294.1"/>
    <property type="molecule type" value="Genomic_DNA"/>
</dbReference>
<dbReference type="VEuPathDB" id="FungiDB:CCM_05391"/>
<keyword evidence="5" id="KW-1133">Transmembrane helix</keyword>
<dbReference type="Pfam" id="PF12796">
    <property type="entry name" value="Ank_2"/>
    <property type="match status" value="3"/>
</dbReference>
<dbReference type="SMART" id="SM00248">
    <property type="entry name" value="ANK"/>
    <property type="match status" value="9"/>
</dbReference>
<gene>
    <name evidence="7" type="ORF">A9K55_002753</name>
</gene>
<evidence type="ECO:0000256" key="6">
    <source>
        <dbReference type="SAM" id="SignalP"/>
    </source>
</evidence>
<dbReference type="OrthoDB" id="4870790at2759"/>
<organism evidence="7 8">
    <name type="scientific">Cordyceps militaris</name>
    <name type="common">Caterpillar fungus</name>
    <name type="synonym">Clavaria militaris</name>
    <dbReference type="NCBI Taxonomy" id="73501"/>
    <lineage>
        <taxon>Eukaryota</taxon>
        <taxon>Fungi</taxon>
        <taxon>Dikarya</taxon>
        <taxon>Ascomycota</taxon>
        <taxon>Pezizomycotina</taxon>
        <taxon>Sordariomycetes</taxon>
        <taxon>Hypocreomycetidae</taxon>
        <taxon>Hypocreales</taxon>
        <taxon>Cordycipitaceae</taxon>
        <taxon>Cordyceps</taxon>
    </lineage>
</organism>
<evidence type="ECO:0000256" key="2">
    <source>
        <dbReference type="ARBA" id="ARBA00023043"/>
    </source>
</evidence>
<dbReference type="SUPFAM" id="SSF48403">
    <property type="entry name" value="Ankyrin repeat"/>
    <property type="match status" value="1"/>
</dbReference>
<keyword evidence="6" id="KW-0732">Signal</keyword>
<feature type="repeat" description="ANK" evidence="3">
    <location>
        <begin position="1160"/>
        <end position="1192"/>
    </location>
</feature>
<dbReference type="InterPro" id="IPR002110">
    <property type="entry name" value="Ankyrin_rpt"/>
</dbReference>
<dbReference type="Gene3D" id="1.25.40.20">
    <property type="entry name" value="Ankyrin repeat-containing domain"/>
    <property type="match status" value="3"/>
</dbReference>
<dbReference type="Proteomes" id="UP000323067">
    <property type="component" value="Chromosome iv"/>
</dbReference>
<proteinExistence type="predicted"/>
<name>A0A2H4S5B6_CORMI</name>
<dbReference type="InterPro" id="IPR036770">
    <property type="entry name" value="Ankyrin_rpt-contain_sf"/>
</dbReference>
<feature type="chain" id="PRO_5014123173" evidence="6">
    <location>
        <begin position="20"/>
        <end position="1490"/>
    </location>
</feature>
<feature type="repeat" description="ANK" evidence="3">
    <location>
        <begin position="1309"/>
        <end position="1341"/>
    </location>
</feature>